<reference evidence="1 2" key="1">
    <citation type="submission" date="2022-08" db="EMBL/GenBank/DDBJ databases">
        <title>Reclassification of Massilia species as members of the genera Telluria, Duganella, Pseudoduganella, Mokoshia gen. nov. and Zemynaea gen. nov. using orthogonal and non-orthogonal genome-based approaches.</title>
        <authorList>
            <person name="Bowman J.P."/>
        </authorList>
    </citation>
    <scope>NUCLEOTIDE SEQUENCE [LARGE SCALE GENOMIC DNA]</scope>
    <source>
        <strain evidence="1 2">JCM 31605</strain>
    </source>
</reference>
<organism evidence="1 2">
    <name type="scientific">Massilia agilis</name>
    <dbReference type="NCBI Taxonomy" id="1811226"/>
    <lineage>
        <taxon>Bacteria</taxon>
        <taxon>Pseudomonadati</taxon>
        <taxon>Pseudomonadota</taxon>
        <taxon>Betaproteobacteria</taxon>
        <taxon>Burkholderiales</taxon>
        <taxon>Oxalobacteraceae</taxon>
        <taxon>Telluria group</taxon>
        <taxon>Massilia</taxon>
    </lineage>
</organism>
<evidence type="ECO:0000313" key="2">
    <source>
        <dbReference type="Proteomes" id="UP001206126"/>
    </source>
</evidence>
<dbReference type="RefSeq" id="WP_258824297.1">
    <property type="nucleotide sequence ID" value="NZ_JANUHB010000006.1"/>
</dbReference>
<protein>
    <submittedName>
        <fullName evidence="1">Contractile injection system tape measure protein</fullName>
    </submittedName>
</protein>
<dbReference type="Proteomes" id="UP001206126">
    <property type="component" value="Unassembled WGS sequence"/>
</dbReference>
<evidence type="ECO:0000313" key="1">
    <source>
        <dbReference type="EMBL" id="MCS0810471.1"/>
    </source>
</evidence>
<proteinExistence type="predicted"/>
<gene>
    <name evidence="1" type="ORF">NX774_21335</name>
</gene>
<comment type="caution">
    <text evidence="1">The sequence shown here is derived from an EMBL/GenBank/DDBJ whole genome shotgun (WGS) entry which is preliminary data.</text>
</comment>
<name>A0ABT2DJ34_9BURK</name>
<dbReference type="EMBL" id="JANUHB010000006">
    <property type="protein sequence ID" value="MCS0810471.1"/>
    <property type="molecule type" value="Genomic_DNA"/>
</dbReference>
<accession>A0ABT2DJ34</accession>
<dbReference type="Pfam" id="PF19268">
    <property type="entry name" value="CIS_TMP"/>
    <property type="match status" value="2"/>
</dbReference>
<sequence>MPPDHVIAQCRWQTTFDHEATGVALQDFLSHWSNSELPGEIGASFERRCPPGTTWRIERLELELGDIALEELPLELPRRLRASLQQALDNLLAQHDRGLAEVFGDNLLVLDENARAQQLIASFLQHGSMPWWLSGNADLLQVFDGQLDRFPDVVIGLVRDLGRAEAVRRRLVWQAGEPRVRRVVRLLEPGHADFICSYADGLFAVQAQRRLASVDSRAFRSDTWIDILGYLLVDRGSLFNTMAFVQANLRAMAQRYHIDEDTLLEQMSEAAVALEPMGLATPVFIQAIKAVHRQRTARAIAPGAPAAAAPDQWAQFAAMLRYSRARQASGGASLRLGQMFTVLSDEDAQRMAGLLRREGRAASVRHGMLQHFSTDELARVVRVLEPQDHEFIVAHAEHTQAVAQRQRWSGRTVWQVLLAYLLVERGSHFNRRQLVHDTVLQVCKQRGYAYGLFLDLLIHAVLAEHPTHHRFELLSILQELRGSHGRSQAAHGLSRDDWLDLLDFLKGGRAAQGTAAGARRLLLGKLAQQPALASTLLREPVLRGVSDAVLAQRLLALAGAADWQAVLAMFEPAAGQLCASLATLLPRWHRQGLLPSLDRIDLALELPALLLQALPAFRQGRHGRGATFHPRAYWRTLTTLLRQAGGVDIESFEQQLRACLDPDGGHSDEAAPGEPRAWLLPLLGPAQAEEAAPVVPQGAGQSLRTQLFDALRQLLAGRTPAPAQALEQLWRQADHGDAIRTWLSAQPDKYQLLQRLGRLRHVEPVERWLVAQLPTGLRAPDEALRQWSALLRESGCWQGAAAVLDRQLHEVFWMVSFDARRHGLEASALLARVAASACLRLGIRVQACVAACLAHLPLLGQSHWRKAFVLMSSRALAPVRHDPSAPAAPSRPAAPRAFQQDYVGRYLDHPRLAEAARYLLRHGRPPAWLAGPLDLARLLFDLCTLRPDRLLAILRGLEHDSAAMFRLSNAMPFSWLLDAMRSAAPARHAEAALLDQLHDWLAALDLAGTGAPQRQAVLFRLVLEHWLGGDWAALAPDQLAAGLSWRLARELDLDTGALRQAMEPRLQSAPAALRAPFAQALSGRTEPPLARLPDAAKQLARLPKQPARRPDPVEERVTAPWSVHNAGLVLLQDWFRPLFTRLGLVAGDRFVSAHAQRRAVHYLQFLATGHTETPEHLLLLNKVLCGLAWHEPVEAGIDMSAEDKALCESLLEAAIGYWRAAGSSSIQGFRGNWLVRGGSLSEGGERWNLVVEERRAYDVLLARSPFTFSFIKLPWMEKAVYVTWPTV</sequence>
<keyword evidence="2" id="KW-1185">Reference proteome</keyword>
<dbReference type="InterPro" id="IPR045538">
    <property type="entry name" value="CIS_TMP"/>
</dbReference>